<accession>A0A0P8DZQ5</accession>
<evidence type="ECO:0000313" key="1">
    <source>
        <dbReference type="EMBL" id="KPQ43382.1"/>
    </source>
</evidence>
<reference evidence="1 2" key="1">
    <citation type="submission" date="2015-09" db="EMBL/GenBank/DDBJ databases">
        <title>A metagenomics-based metabolic model of nitrate-dependent anaerobic oxidation of methane by Methanoperedens-like archaea.</title>
        <authorList>
            <person name="Arshad A."/>
            <person name="Speth D.R."/>
            <person name="De Graaf R.M."/>
            <person name="Op Den Camp H.J."/>
            <person name="Jetten M.S."/>
            <person name="Welte C.U."/>
        </authorList>
    </citation>
    <scope>NUCLEOTIDE SEQUENCE [LARGE SCALE GENOMIC DNA]</scope>
</reference>
<sequence>MSPQQQTAKATCGTCKYCPSDELKECKHPHQKDKKRNRVSFDDGICNLFKKEKPKGRKIDDMKKDDFEPQIVSSDIIKLQLHHLNLLQAITTKPILIKVIEGEALNGNDHRLYEWNYYKDIIISQPIYTRRILDNEILLDPDVKEWNVLKREFDKLTNYFHNKNIPYRLSYSGGNGCHASIIFYGFEIDKTLFTDIEKYDIDVFKIIRQILTFIIFNESGANEKALKIDNKKINFGKYRLGSMVRTYGTLRPNGNFKTLIDSIPEKKPEINTLPLRFPENIIQWNISDHQSLINTKLKEAIEKAKNTPDYKEIDITGCNLSGFPCIDTLIKEGTATGRYYGAGAIALLAKRTGISWEGIEPKIRTYLKKCATLDNTFSASDIELRINNTRPLYESKDYQFSCRYIKEVFTDKPYCDFGNCIICKKINNSNEDIFDDECLGDIKEQEEKKQAYLDLSGIPIDNFIMKHINYGIRLTDAYPEYHFGNALFLLSLASDRKIQVRFAHDTIFSNTWFFLIGDSTIARKTASITIGHEKIGIPVFGFDRYLPQSTSPEALIEELSNDPKTSLVRDEAGGFLRELDKNYMAGFKDVLCSIYDNKDYHRKIRTSQRKGSQTDFNIQNPFVNILFATTPDIFKNYTNYLDVTSGWLVRFLYITPDHEKEWKGYRKETQLDIDLKYDTLRQLETIKNRIEKNPDVVDFELSNDAMDFYTIWQRSTETEAMKSKDKNKLRVLGRMHTYAIKISMLILLGDNNDTKIIPKKYIEIACNIVENYFLINACNLMEDICRDEKHNLQDKIIGILKTYGRVTLRDIMRYAHQPKRDLFEALEALDEHGSYEIKKIQEKGRKTIFYEINGSKSKKSKFTNVANVTNVTNVTTVPTVTEDKGIIATNVTDEIYTRVITNNKPVYLCDSGDKSDNCDNRDKKDNKEKCNTVTELSELEIKIEKSGKYWETQNCKSINSSNKTEFSIWYCNDVKDGSTPKQIMSLIEKVFKLTPISQNITTFEDNGETFEVVVE</sequence>
<proteinExistence type="predicted"/>
<dbReference type="InterPro" id="IPR025048">
    <property type="entry name" value="DUF3987"/>
</dbReference>
<protein>
    <submittedName>
        <fullName evidence="1">Uncharacterized protein</fullName>
    </submittedName>
</protein>
<comment type="caution">
    <text evidence="1">The sequence shown here is derived from an EMBL/GenBank/DDBJ whole genome shotgun (WGS) entry which is preliminary data.</text>
</comment>
<dbReference type="Pfam" id="PF13148">
    <property type="entry name" value="DUF3987"/>
    <property type="match status" value="1"/>
</dbReference>
<gene>
    <name evidence="1" type="ORF">MPEBLZ_02048</name>
</gene>
<dbReference type="AlphaFoldDB" id="A0A0P8DZQ5"/>
<name>A0A0P8DZQ5_9EURY</name>
<dbReference type="Proteomes" id="UP000050360">
    <property type="component" value="Unassembled WGS sequence"/>
</dbReference>
<evidence type="ECO:0000313" key="2">
    <source>
        <dbReference type="Proteomes" id="UP000050360"/>
    </source>
</evidence>
<organism evidence="1 2">
    <name type="scientific">Candidatus Methanoperedens nitratireducens</name>
    <dbReference type="NCBI Taxonomy" id="1392998"/>
    <lineage>
        <taxon>Archaea</taxon>
        <taxon>Methanobacteriati</taxon>
        <taxon>Methanobacteriota</taxon>
        <taxon>Stenosarchaea group</taxon>
        <taxon>Methanomicrobia</taxon>
        <taxon>Methanosarcinales</taxon>
        <taxon>ANME-2 cluster</taxon>
        <taxon>Candidatus Methanoperedentaceae</taxon>
        <taxon>Candidatus Methanoperedens</taxon>
    </lineage>
</organism>
<dbReference type="EMBL" id="LKCM01000152">
    <property type="protein sequence ID" value="KPQ43382.1"/>
    <property type="molecule type" value="Genomic_DNA"/>
</dbReference>